<dbReference type="InParanoid" id="F4RBK1"/>
<keyword evidence="3" id="KW-1185">Reference proteome</keyword>
<feature type="compositionally biased region" description="Basic residues" evidence="1">
    <location>
        <begin position="128"/>
        <end position="140"/>
    </location>
</feature>
<evidence type="ECO:0000313" key="3">
    <source>
        <dbReference type="Proteomes" id="UP000001072"/>
    </source>
</evidence>
<accession>F4RBK1</accession>
<feature type="region of interest" description="Disordered" evidence="1">
    <location>
        <begin position="315"/>
        <end position="393"/>
    </location>
</feature>
<proteinExistence type="predicted"/>
<feature type="compositionally biased region" description="Basic and acidic residues" evidence="1">
    <location>
        <begin position="7"/>
        <end position="25"/>
    </location>
</feature>
<reference evidence="3" key="1">
    <citation type="journal article" date="2011" name="Proc. Natl. Acad. Sci. U.S.A.">
        <title>Obligate biotrophy features unraveled by the genomic analysis of rust fungi.</title>
        <authorList>
            <person name="Duplessis S."/>
            <person name="Cuomo C.A."/>
            <person name="Lin Y.-C."/>
            <person name="Aerts A."/>
            <person name="Tisserant E."/>
            <person name="Veneault-Fourrey C."/>
            <person name="Joly D.L."/>
            <person name="Hacquard S."/>
            <person name="Amselem J."/>
            <person name="Cantarel B.L."/>
            <person name="Chiu R."/>
            <person name="Coutinho P.M."/>
            <person name="Feau N."/>
            <person name="Field M."/>
            <person name="Frey P."/>
            <person name="Gelhaye E."/>
            <person name="Goldberg J."/>
            <person name="Grabherr M.G."/>
            <person name="Kodira C.D."/>
            <person name="Kohler A."/>
            <person name="Kuees U."/>
            <person name="Lindquist E.A."/>
            <person name="Lucas S.M."/>
            <person name="Mago R."/>
            <person name="Mauceli E."/>
            <person name="Morin E."/>
            <person name="Murat C."/>
            <person name="Pangilinan J.L."/>
            <person name="Park R."/>
            <person name="Pearson M."/>
            <person name="Quesneville H."/>
            <person name="Rouhier N."/>
            <person name="Sakthikumar S."/>
            <person name="Salamov A.A."/>
            <person name="Schmutz J."/>
            <person name="Selles B."/>
            <person name="Shapiro H."/>
            <person name="Tanguay P."/>
            <person name="Tuskan G.A."/>
            <person name="Henrissat B."/>
            <person name="Van de Peer Y."/>
            <person name="Rouze P."/>
            <person name="Ellis J.G."/>
            <person name="Dodds P.N."/>
            <person name="Schein J.E."/>
            <person name="Zhong S."/>
            <person name="Hamelin R.C."/>
            <person name="Grigoriev I.V."/>
            <person name="Szabo L.J."/>
            <person name="Martin F."/>
        </authorList>
    </citation>
    <scope>NUCLEOTIDE SEQUENCE [LARGE SCALE GENOMIC DNA]</scope>
    <source>
        <strain evidence="3">98AG31 / pathotype 3-4-7</strain>
    </source>
</reference>
<feature type="region of interest" description="Disordered" evidence="1">
    <location>
        <begin position="81"/>
        <end position="269"/>
    </location>
</feature>
<evidence type="ECO:0000313" key="2">
    <source>
        <dbReference type="EMBL" id="EGG10324.1"/>
    </source>
</evidence>
<dbReference type="AlphaFoldDB" id="F4RBK1"/>
<feature type="compositionally biased region" description="Polar residues" evidence="1">
    <location>
        <begin position="50"/>
        <end position="60"/>
    </location>
</feature>
<dbReference type="EMBL" id="GL883095">
    <property type="protein sequence ID" value="EGG10324.1"/>
    <property type="molecule type" value="Genomic_DNA"/>
</dbReference>
<feature type="compositionally biased region" description="Basic and acidic residues" evidence="1">
    <location>
        <begin position="81"/>
        <end position="101"/>
    </location>
</feature>
<gene>
    <name evidence="2" type="ORF">MELLADRAFT_103506</name>
</gene>
<sequence length="393" mass="45964">MIQAIKLAEEKKKAQEEKELEQAEMRRRRAESRVGTATEDKQRNGGEEANQGTSSGQITNTLKSILDIKKEFIERTLEDCHKEEDAEELEKMKKSIEDMKEAVLGPGESDKADTEDSESEELEVIERTKKKKKGKAKKKSSSVSSTEDEEWSRERNRKLGSVIEADQIIPGREPAEDPRRSSSKKLQDNRPLLDRLVDALEGRSDEDLETLREEYRKKSALEDEERKKKEKDELEKKRKRREENEDRRGRRKGDEKGEGRERKSEEEISSRKVITRHRLFPIIVFIIILRRRERSEEEEPKAFVRRRRLRRRFRNRSKANWRQNRKQRGGNRGHWYNQDETPAGTNTQPQTYYQKKSMGKEWVALGQKHANNQASSSSRGSRGNGKGYGKGDR</sequence>
<dbReference type="RefSeq" id="XP_007406625.1">
    <property type="nucleotide sequence ID" value="XM_007406563.1"/>
</dbReference>
<dbReference type="GeneID" id="18921994"/>
<evidence type="ECO:0000256" key="1">
    <source>
        <dbReference type="SAM" id="MobiDB-lite"/>
    </source>
</evidence>
<organism evidence="3">
    <name type="scientific">Melampsora larici-populina (strain 98AG31 / pathotype 3-4-7)</name>
    <name type="common">Poplar leaf rust fungus</name>
    <dbReference type="NCBI Taxonomy" id="747676"/>
    <lineage>
        <taxon>Eukaryota</taxon>
        <taxon>Fungi</taxon>
        <taxon>Dikarya</taxon>
        <taxon>Basidiomycota</taxon>
        <taxon>Pucciniomycotina</taxon>
        <taxon>Pucciniomycetes</taxon>
        <taxon>Pucciniales</taxon>
        <taxon>Melampsoraceae</taxon>
        <taxon>Melampsora</taxon>
    </lineage>
</organism>
<name>F4RBK1_MELLP</name>
<protein>
    <submittedName>
        <fullName evidence="2">Uncharacterized protein</fullName>
    </submittedName>
</protein>
<feature type="region of interest" description="Disordered" evidence="1">
    <location>
        <begin position="1"/>
        <end position="60"/>
    </location>
</feature>
<feature type="compositionally biased region" description="Gly residues" evidence="1">
    <location>
        <begin position="382"/>
        <end position="393"/>
    </location>
</feature>
<feature type="compositionally biased region" description="Polar residues" evidence="1">
    <location>
        <begin position="338"/>
        <end position="354"/>
    </location>
</feature>
<feature type="compositionally biased region" description="Basic and acidic residues" evidence="1">
    <location>
        <begin position="173"/>
        <end position="269"/>
    </location>
</feature>
<dbReference type="VEuPathDB" id="FungiDB:MELLADRAFT_103506"/>
<dbReference type="KEGG" id="mlr:MELLADRAFT_103506"/>
<feature type="compositionally biased region" description="Basic residues" evidence="1">
    <location>
        <begin position="315"/>
        <end position="331"/>
    </location>
</feature>
<dbReference type="Proteomes" id="UP000001072">
    <property type="component" value="Unassembled WGS sequence"/>
</dbReference>
<dbReference type="HOGENOM" id="CLU_834400_0_0_1"/>